<dbReference type="RefSeq" id="WP_168936386.1">
    <property type="nucleotide sequence ID" value="NZ_CAMDEI010000052.1"/>
</dbReference>
<protein>
    <submittedName>
        <fullName evidence="1">Uncharacterized protein</fullName>
    </submittedName>
</protein>
<evidence type="ECO:0000313" key="2">
    <source>
        <dbReference type="Proteomes" id="UP000522333"/>
    </source>
</evidence>
<dbReference type="Proteomes" id="UP000522333">
    <property type="component" value="Unassembled WGS sequence"/>
</dbReference>
<proteinExistence type="predicted"/>
<dbReference type="EMBL" id="JABAFY010000063">
    <property type="protein sequence ID" value="NME53089.1"/>
    <property type="molecule type" value="Genomic_DNA"/>
</dbReference>
<reference evidence="1 2" key="1">
    <citation type="submission" date="2020-04" db="EMBL/GenBank/DDBJ databases">
        <authorList>
            <person name="Hitch T.C.A."/>
            <person name="Wylensek D."/>
            <person name="Clavel T."/>
        </authorList>
    </citation>
    <scope>NUCLEOTIDE SEQUENCE [LARGE SCALE GENOMIC DNA]</scope>
    <source>
        <strain evidence="1 2">PG-251-APC-1</strain>
    </source>
</reference>
<comment type="caution">
    <text evidence="1">The sequence shown here is derived from an EMBL/GenBank/DDBJ whole genome shotgun (WGS) entry which is preliminary data.</text>
</comment>
<dbReference type="AlphaFoldDB" id="A0A848CJP4"/>
<name>A0A848CJP4_9BACT</name>
<organism evidence="1 2">
    <name type="scientific">Desulfovibrio piger</name>
    <dbReference type="NCBI Taxonomy" id="901"/>
    <lineage>
        <taxon>Bacteria</taxon>
        <taxon>Pseudomonadati</taxon>
        <taxon>Thermodesulfobacteriota</taxon>
        <taxon>Desulfovibrionia</taxon>
        <taxon>Desulfovibrionales</taxon>
        <taxon>Desulfovibrionaceae</taxon>
        <taxon>Desulfovibrio</taxon>
    </lineage>
</organism>
<accession>A0A848CJP4</accession>
<evidence type="ECO:0000313" key="1">
    <source>
        <dbReference type="EMBL" id="NME53089.1"/>
    </source>
</evidence>
<sequence length="525" mass="57245">MSDLILSRERFDSAVNTIVQFLRDSGYSGSLEDGTGLHDAVIKPNAVIYGLFAQMVDRASAYQSLQKALELKDTIGQEDYDDAVDGILSNWFVTRNDGKPSYGHVRLWFLQPVDFLQYKDGQPVGTATKPATAPVVPAAPLSLVADGEQVFTEDSFGCLYNSTDNINEYYIDVAVRSDGNSDLAPDVTDTVSATVGDIYFLRASIPSKFVAGVLVESSEDFIRRAEKAITTRELITDRAINTVLREEFDEIIDLYVAGHGKKEQLRDIVDFQGVRVHVGNKADIWIATELTRQMYDVAADAEGYVSTGQFPGDVSVAGFSGAYIDGTPTGLEVACEETLFGSGNYLPESIRVSGTSGLDKVTLEILTDPVLNRVSDFVRAGGQRVVCYDPLVKHKIPLVLRPVLDVTLVPLQSGYSEEELADISTRIRLAATDYVSNLVKTGAPWVASELVAAVHDAVDAVHKIRLPVVCKGSLFDPLNGKVLRFDMPDKFSVADITETHSAQLSDNTVQLYTDEGLVTVNFSKS</sequence>
<gene>
    <name evidence="1" type="ORF">HF854_11325</name>
</gene>